<reference evidence="13 14" key="1">
    <citation type="submission" date="2017-11" db="EMBL/GenBank/DDBJ databases">
        <title>Revised Sequence and Annotation of the Rhodobaca barguzinensis strain alga05 Genome.</title>
        <authorList>
            <person name="Kopejtka K."/>
            <person name="Tomasch J.M."/>
            <person name="Bunk B."/>
            <person name="Koblizek M."/>
        </authorList>
    </citation>
    <scope>NUCLEOTIDE SEQUENCE [LARGE SCALE GENOMIC DNA]</scope>
    <source>
        <strain evidence="14">alga05</strain>
    </source>
</reference>
<dbReference type="InterPro" id="IPR024932">
    <property type="entry name" value="ApbE"/>
</dbReference>
<comment type="similarity">
    <text evidence="10">Belongs to the ApbE family.</text>
</comment>
<feature type="binding site" evidence="11">
    <location>
        <position position="273"/>
    </location>
    <ligand>
        <name>Mg(2+)</name>
        <dbReference type="ChEBI" id="CHEBI:18420"/>
    </ligand>
</feature>
<evidence type="ECO:0000256" key="5">
    <source>
        <dbReference type="ARBA" id="ARBA00022723"/>
    </source>
</evidence>
<dbReference type="RefSeq" id="WP_071480154.1">
    <property type="nucleotide sequence ID" value="NZ_CP024899.1"/>
</dbReference>
<evidence type="ECO:0000256" key="6">
    <source>
        <dbReference type="ARBA" id="ARBA00022827"/>
    </source>
</evidence>
<dbReference type="InterPro" id="IPR003374">
    <property type="entry name" value="ApbE-like_sf"/>
</dbReference>
<comment type="cofactor">
    <cofactor evidence="11">
        <name>Mg(2+)</name>
        <dbReference type="ChEBI" id="CHEBI:18420"/>
    </cofactor>
    <cofactor evidence="11">
        <name>Mn(2+)</name>
        <dbReference type="ChEBI" id="CHEBI:29035"/>
    </cofactor>
    <text evidence="11">Magnesium. Can also use manganese.</text>
</comment>
<evidence type="ECO:0000256" key="7">
    <source>
        <dbReference type="ARBA" id="ARBA00022842"/>
    </source>
</evidence>
<evidence type="ECO:0000256" key="2">
    <source>
        <dbReference type="ARBA" id="ARBA00016337"/>
    </source>
</evidence>
<dbReference type="InterPro" id="IPR006311">
    <property type="entry name" value="TAT_signal"/>
</dbReference>
<gene>
    <name evidence="13" type="ORF">BG454_06950</name>
</gene>
<dbReference type="PROSITE" id="PS51318">
    <property type="entry name" value="TAT"/>
    <property type="match status" value="1"/>
</dbReference>
<feature type="binding site" evidence="11">
    <location>
        <position position="277"/>
    </location>
    <ligand>
        <name>Mg(2+)</name>
        <dbReference type="ChEBI" id="CHEBI:18420"/>
    </ligand>
</feature>
<evidence type="ECO:0000256" key="3">
    <source>
        <dbReference type="ARBA" id="ARBA00022630"/>
    </source>
</evidence>
<evidence type="ECO:0000256" key="11">
    <source>
        <dbReference type="PIRSR" id="PIRSR006268-2"/>
    </source>
</evidence>
<accession>A0A2K8KCE6</accession>
<evidence type="ECO:0000256" key="4">
    <source>
        <dbReference type="ARBA" id="ARBA00022679"/>
    </source>
</evidence>
<dbReference type="GO" id="GO:0016740">
    <property type="term" value="F:transferase activity"/>
    <property type="evidence" value="ECO:0007669"/>
    <property type="project" value="UniProtKB-UniRule"/>
</dbReference>
<dbReference type="Gene3D" id="3.10.520.10">
    <property type="entry name" value="ApbE-like domains"/>
    <property type="match status" value="1"/>
</dbReference>
<dbReference type="PANTHER" id="PTHR30040:SF2">
    <property type="entry name" value="FAD:PROTEIN FMN TRANSFERASE"/>
    <property type="match status" value="1"/>
</dbReference>
<comment type="catalytic activity">
    <reaction evidence="9 10">
        <text>L-threonyl-[protein] + FAD = FMN-L-threonyl-[protein] + AMP + H(+)</text>
        <dbReference type="Rhea" id="RHEA:36847"/>
        <dbReference type="Rhea" id="RHEA-COMP:11060"/>
        <dbReference type="Rhea" id="RHEA-COMP:11061"/>
        <dbReference type="ChEBI" id="CHEBI:15378"/>
        <dbReference type="ChEBI" id="CHEBI:30013"/>
        <dbReference type="ChEBI" id="CHEBI:57692"/>
        <dbReference type="ChEBI" id="CHEBI:74257"/>
        <dbReference type="ChEBI" id="CHEBI:456215"/>
        <dbReference type="EC" id="2.7.1.180"/>
    </reaction>
</comment>
<organism evidence="13 14">
    <name type="scientific">Roseinatronobacter bogoriensis subsp. barguzinensis</name>
    <dbReference type="NCBI Taxonomy" id="441209"/>
    <lineage>
        <taxon>Bacteria</taxon>
        <taxon>Pseudomonadati</taxon>
        <taxon>Pseudomonadota</taxon>
        <taxon>Alphaproteobacteria</taxon>
        <taxon>Rhodobacterales</taxon>
        <taxon>Paracoccaceae</taxon>
        <taxon>Roseinatronobacter</taxon>
    </lineage>
</organism>
<keyword evidence="12" id="KW-0732">Signal</keyword>
<feature type="signal peptide" evidence="12">
    <location>
        <begin position="1"/>
        <end position="24"/>
    </location>
</feature>
<dbReference type="OrthoDB" id="9778595at2"/>
<evidence type="ECO:0000256" key="10">
    <source>
        <dbReference type="PIRNR" id="PIRNR006268"/>
    </source>
</evidence>
<proteinExistence type="inferred from homology"/>
<protein>
    <recommendedName>
        <fullName evidence="2 10">FAD:protein FMN transferase</fullName>
        <ecNumber evidence="1 10">2.7.1.180</ecNumber>
    </recommendedName>
    <alternativeName>
        <fullName evidence="8 10">Flavin transferase</fullName>
    </alternativeName>
</protein>
<dbReference type="EMBL" id="CP024899">
    <property type="protein sequence ID" value="ATX65593.1"/>
    <property type="molecule type" value="Genomic_DNA"/>
</dbReference>
<dbReference type="SUPFAM" id="SSF143631">
    <property type="entry name" value="ApbE-like"/>
    <property type="match status" value="1"/>
</dbReference>
<keyword evidence="6 10" id="KW-0274">FAD</keyword>
<sequence length="303" mass="31664">MLHSRRRFLTIAAAASVAGLPARAASVTRWQGVALGANASIHLAHPEADRIIAKALAEIARLEQVFSLHRPDSALVKLNAAGHLAAPPFELLDCLGICAAVHTASGGAFDATVQPLWALHARSYAKGHAPREAEIMATLPLVGWDAVQISAAEINFTRPGMALTLNGVAQGVIADRVADLLAREGLSDILVNAGEFRALGGHPNGGSWPIRLDDTGKTPVPLRNRALASSGPLGTVFDEAGRAGHILDPRTGHPSATKWKLISVTDPRAGLADALSTAACLLSRTEVDRMMAVFPTAELVGLS</sequence>
<dbReference type="PIRSF" id="PIRSF006268">
    <property type="entry name" value="ApbE"/>
    <property type="match status" value="1"/>
</dbReference>
<dbReference type="KEGG" id="rbg:BG454_06950"/>
<evidence type="ECO:0000256" key="8">
    <source>
        <dbReference type="ARBA" id="ARBA00031306"/>
    </source>
</evidence>
<feature type="binding site" evidence="11">
    <location>
        <position position="167"/>
    </location>
    <ligand>
        <name>Mg(2+)</name>
        <dbReference type="ChEBI" id="CHEBI:18420"/>
    </ligand>
</feature>
<keyword evidence="5 10" id="KW-0479">Metal-binding</keyword>
<keyword evidence="7 10" id="KW-0460">Magnesium</keyword>
<evidence type="ECO:0000313" key="13">
    <source>
        <dbReference type="EMBL" id="ATX65593.1"/>
    </source>
</evidence>
<dbReference type="GO" id="GO:0046872">
    <property type="term" value="F:metal ion binding"/>
    <property type="evidence" value="ECO:0007669"/>
    <property type="project" value="UniProtKB-UniRule"/>
</dbReference>
<evidence type="ECO:0000313" key="14">
    <source>
        <dbReference type="Proteomes" id="UP000228948"/>
    </source>
</evidence>
<feature type="chain" id="PRO_5039922088" description="FAD:protein FMN transferase" evidence="12">
    <location>
        <begin position="25"/>
        <end position="303"/>
    </location>
</feature>
<dbReference type="Pfam" id="PF02424">
    <property type="entry name" value="ApbE"/>
    <property type="match status" value="1"/>
</dbReference>
<evidence type="ECO:0000256" key="12">
    <source>
        <dbReference type="SAM" id="SignalP"/>
    </source>
</evidence>
<dbReference type="STRING" id="441209.GCA_001870665_01168"/>
<evidence type="ECO:0000256" key="1">
    <source>
        <dbReference type="ARBA" id="ARBA00011955"/>
    </source>
</evidence>
<keyword evidence="14" id="KW-1185">Reference proteome</keyword>
<dbReference type="PANTHER" id="PTHR30040">
    <property type="entry name" value="THIAMINE BIOSYNTHESIS LIPOPROTEIN APBE"/>
    <property type="match status" value="1"/>
</dbReference>
<dbReference type="Proteomes" id="UP000228948">
    <property type="component" value="Chromosome"/>
</dbReference>
<name>A0A2K8KCE6_9RHOB</name>
<evidence type="ECO:0000256" key="9">
    <source>
        <dbReference type="ARBA" id="ARBA00048540"/>
    </source>
</evidence>
<keyword evidence="4 10" id="KW-0808">Transferase</keyword>
<keyword evidence="3 10" id="KW-0285">Flavoprotein</keyword>
<dbReference type="EC" id="2.7.1.180" evidence="1 10"/>
<dbReference type="AlphaFoldDB" id="A0A2K8KCE6"/>